<name>W2YGV9_PHYNI</name>
<sequence length="251" mass="28279">MTYLIHHYPALKALAADSPANQRLEACAVERGFSVNDLAWSSYLASVSSSKPDTSVEQDTTADVTKHPVFRHQTAMIEQIIQVNKTLDARLSVMEAKISPQQPSECTNSEQPHKRRRTSPASSLKDAWFTWYTQEPRMWSSTDPETKHARSTAKQVVAFLKLFLERGFKLVESSPQYRDDVLTIGESAETALLTFLKQHNITARGPQNVLKSMRKLHKDDSLNQHILRYQQLQGSGHILDPAPSHTTNVLS</sequence>
<dbReference type="OrthoDB" id="111895at2759"/>
<comment type="caution">
    <text evidence="2">The sequence shown here is derived from an EMBL/GenBank/DDBJ whole genome shotgun (WGS) entry which is preliminary data.</text>
</comment>
<feature type="compositionally biased region" description="Polar residues" evidence="1">
    <location>
        <begin position="99"/>
        <end position="110"/>
    </location>
</feature>
<reference evidence="2 3" key="1">
    <citation type="submission" date="2013-11" db="EMBL/GenBank/DDBJ databases">
        <title>The Genome Sequence of Phytophthora parasitica P10297.</title>
        <authorList>
            <consortium name="The Broad Institute Genomics Platform"/>
            <person name="Russ C."/>
            <person name="Tyler B."/>
            <person name="Panabieres F."/>
            <person name="Shan W."/>
            <person name="Tripathy S."/>
            <person name="Grunwald N."/>
            <person name="Machado M."/>
            <person name="Johnson C.S."/>
            <person name="Walker B."/>
            <person name="Young S.K."/>
            <person name="Zeng Q."/>
            <person name="Gargeya S."/>
            <person name="Fitzgerald M."/>
            <person name="Haas B."/>
            <person name="Abouelleil A."/>
            <person name="Allen A.W."/>
            <person name="Alvarado L."/>
            <person name="Arachchi H.M."/>
            <person name="Berlin A.M."/>
            <person name="Chapman S.B."/>
            <person name="Gainer-Dewar J."/>
            <person name="Goldberg J."/>
            <person name="Griggs A."/>
            <person name="Gujja S."/>
            <person name="Hansen M."/>
            <person name="Howarth C."/>
            <person name="Imamovic A."/>
            <person name="Ireland A."/>
            <person name="Larimer J."/>
            <person name="McCowan C."/>
            <person name="Murphy C."/>
            <person name="Pearson M."/>
            <person name="Poon T.W."/>
            <person name="Priest M."/>
            <person name="Roberts A."/>
            <person name="Saif S."/>
            <person name="Shea T."/>
            <person name="Sisk P."/>
            <person name="Sykes S."/>
            <person name="Wortman J."/>
            <person name="Nusbaum C."/>
            <person name="Birren B."/>
        </authorList>
    </citation>
    <scope>NUCLEOTIDE SEQUENCE [LARGE SCALE GENOMIC DNA]</scope>
    <source>
        <strain evidence="2 3">P10297</strain>
    </source>
</reference>
<feature type="region of interest" description="Disordered" evidence="1">
    <location>
        <begin position="98"/>
        <end position="122"/>
    </location>
</feature>
<protein>
    <submittedName>
        <fullName evidence="2">Uncharacterized protein</fullName>
    </submittedName>
</protein>
<proteinExistence type="predicted"/>
<evidence type="ECO:0000313" key="3">
    <source>
        <dbReference type="Proteomes" id="UP000018948"/>
    </source>
</evidence>
<dbReference type="EMBL" id="ANIY01003694">
    <property type="protein sequence ID" value="ETP33863.1"/>
    <property type="molecule type" value="Genomic_DNA"/>
</dbReference>
<gene>
    <name evidence="2" type="ORF">F442_17679</name>
</gene>
<evidence type="ECO:0000256" key="1">
    <source>
        <dbReference type="SAM" id="MobiDB-lite"/>
    </source>
</evidence>
<organism evidence="2 3">
    <name type="scientific">Phytophthora nicotianae P10297</name>
    <dbReference type="NCBI Taxonomy" id="1317064"/>
    <lineage>
        <taxon>Eukaryota</taxon>
        <taxon>Sar</taxon>
        <taxon>Stramenopiles</taxon>
        <taxon>Oomycota</taxon>
        <taxon>Peronosporomycetes</taxon>
        <taxon>Peronosporales</taxon>
        <taxon>Peronosporaceae</taxon>
        <taxon>Phytophthora</taxon>
    </lineage>
</organism>
<accession>W2YGV9</accession>
<dbReference type="AlphaFoldDB" id="W2YGV9"/>
<evidence type="ECO:0000313" key="2">
    <source>
        <dbReference type="EMBL" id="ETP33863.1"/>
    </source>
</evidence>
<dbReference type="Proteomes" id="UP000018948">
    <property type="component" value="Unassembled WGS sequence"/>
</dbReference>